<name>A0A3E2BK60_9BACT</name>
<dbReference type="Proteomes" id="UP000257323">
    <property type="component" value="Unassembled WGS sequence"/>
</dbReference>
<sequence>MRKPGAKMLVYAFFINIRGKKTRLKIYPSGRLLSILFLYPSLG</sequence>
<comment type="caution">
    <text evidence="1">The sequence shown here is derived from an EMBL/GenBank/DDBJ whole genome shotgun (WGS) entry which is preliminary data.</text>
</comment>
<gene>
    <name evidence="1" type="ORF">OP8BY_0673</name>
</gene>
<dbReference type="EMBL" id="QUAH01000013">
    <property type="protein sequence ID" value="RFT15042.1"/>
    <property type="molecule type" value="Genomic_DNA"/>
</dbReference>
<accession>A0A3E2BK60</accession>
<organism evidence="1 2">
    <name type="scientific">Candidatus Saccharicenans subterraneus</name>
    <dbReference type="NCBI Taxonomy" id="2508984"/>
    <lineage>
        <taxon>Bacteria</taxon>
        <taxon>Candidatus Aminicenantota</taxon>
        <taxon>Candidatus Aminicenantia</taxon>
        <taxon>Candidatus Aminicenantales</taxon>
        <taxon>Candidatus Saccharicenantaceae</taxon>
        <taxon>Candidatus Saccharicenans</taxon>
    </lineage>
</organism>
<reference evidence="1 2" key="1">
    <citation type="submission" date="2018-08" db="EMBL/GenBank/DDBJ databases">
        <title>Genome analysis of the thermophilic bacterium of the candidate phylum Aminicenantes from deep subsurface aquifer revealed its physiology and ecological role.</title>
        <authorList>
            <person name="Kadnikov V.V."/>
            <person name="Mardanov A.V."/>
            <person name="Beletsky A.V."/>
            <person name="Karnachuk O.V."/>
            <person name="Ravin N.V."/>
        </authorList>
    </citation>
    <scope>NUCLEOTIDE SEQUENCE [LARGE SCALE GENOMIC DNA]</scope>
    <source>
        <strain evidence="1">BY38</strain>
    </source>
</reference>
<evidence type="ECO:0000313" key="2">
    <source>
        <dbReference type="Proteomes" id="UP000257323"/>
    </source>
</evidence>
<evidence type="ECO:0000313" key="1">
    <source>
        <dbReference type="EMBL" id="RFT15042.1"/>
    </source>
</evidence>
<proteinExistence type="predicted"/>
<dbReference type="AlphaFoldDB" id="A0A3E2BK60"/>
<protein>
    <submittedName>
        <fullName evidence="1">Uncharacterized protein</fullName>
    </submittedName>
</protein>